<evidence type="ECO:0000313" key="3">
    <source>
        <dbReference type="Proteomes" id="UP001501442"/>
    </source>
</evidence>
<feature type="compositionally biased region" description="Basic and acidic residues" evidence="1">
    <location>
        <begin position="44"/>
        <end position="54"/>
    </location>
</feature>
<proteinExistence type="predicted"/>
<organism evidence="2 3">
    <name type="scientific">Actinoallomurus vinaceus</name>
    <dbReference type="NCBI Taxonomy" id="1080074"/>
    <lineage>
        <taxon>Bacteria</taxon>
        <taxon>Bacillati</taxon>
        <taxon>Actinomycetota</taxon>
        <taxon>Actinomycetes</taxon>
        <taxon>Streptosporangiales</taxon>
        <taxon>Thermomonosporaceae</taxon>
        <taxon>Actinoallomurus</taxon>
    </lineage>
</organism>
<evidence type="ECO:0000313" key="2">
    <source>
        <dbReference type="EMBL" id="GAA4625884.1"/>
    </source>
</evidence>
<keyword evidence="3" id="KW-1185">Reference proteome</keyword>
<reference evidence="3" key="1">
    <citation type="journal article" date="2019" name="Int. J. Syst. Evol. Microbiol.">
        <title>The Global Catalogue of Microorganisms (GCM) 10K type strain sequencing project: providing services to taxonomists for standard genome sequencing and annotation.</title>
        <authorList>
            <consortium name="The Broad Institute Genomics Platform"/>
            <consortium name="The Broad Institute Genome Sequencing Center for Infectious Disease"/>
            <person name="Wu L."/>
            <person name="Ma J."/>
        </authorList>
    </citation>
    <scope>NUCLEOTIDE SEQUENCE [LARGE SCALE GENOMIC DNA]</scope>
    <source>
        <strain evidence="3">JCM 17939</strain>
    </source>
</reference>
<dbReference type="EMBL" id="BAABHK010000004">
    <property type="protein sequence ID" value="GAA4625884.1"/>
    <property type="molecule type" value="Genomic_DNA"/>
</dbReference>
<evidence type="ECO:0000256" key="1">
    <source>
        <dbReference type="SAM" id="MobiDB-lite"/>
    </source>
</evidence>
<feature type="compositionally biased region" description="Basic and acidic residues" evidence="1">
    <location>
        <begin position="1"/>
        <end position="13"/>
    </location>
</feature>
<protein>
    <submittedName>
        <fullName evidence="2">Uncharacterized protein</fullName>
    </submittedName>
</protein>
<sequence>MTRTHPRDGDPPTRRRPAYTTETGHVTQAGPRDADPPAWRRRTHVTETRSRDGGVTKAAYVSDYVTETGPRDSDPLT</sequence>
<gene>
    <name evidence="2" type="ORF">GCM10023196_031820</name>
</gene>
<accession>A0ABP8UBF2</accession>
<dbReference type="Proteomes" id="UP001501442">
    <property type="component" value="Unassembled WGS sequence"/>
</dbReference>
<comment type="caution">
    <text evidence="2">The sequence shown here is derived from an EMBL/GenBank/DDBJ whole genome shotgun (WGS) entry which is preliminary data.</text>
</comment>
<name>A0ABP8UBF2_9ACTN</name>
<feature type="region of interest" description="Disordered" evidence="1">
    <location>
        <begin position="1"/>
        <end position="77"/>
    </location>
</feature>